<dbReference type="Pfam" id="PF09851">
    <property type="entry name" value="SHOCT"/>
    <property type="match status" value="1"/>
</dbReference>
<evidence type="ECO:0000256" key="1">
    <source>
        <dbReference type="SAM" id="Phobius"/>
    </source>
</evidence>
<name>A0AAE3HBY5_9EURY</name>
<evidence type="ECO:0000313" key="4">
    <source>
        <dbReference type="Proteomes" id="UP001206983"/>
    </source>
</evidence>
<evidence type="ECO:0000313" key="3">
    <source>
        <dbReference type="EMBL" id="MCQ6963445.1"/>
    </source>
</evidence>
<feature type="transmembrane region" description="Helical" evidence="1">
    <location>
        <begin position="6"/>
        <end position="32"/>
    </location>
</feature>
<dbReference type="EMBL" id="JTEO01000005">
    <property type="protein sequence ID" value="MCQ6963445.1"/>
    <property type="molecule type" value="Genomic_DNA"/>
</dbReference>
<gene>
    <name evidence="3" type="ORF">PV02_08995</name>
</gene>
<dbReference type="Proteomes" id="UP001206983">
    <property type="component" value="Unassembled WGS sequence"/>
</dbReference>
<organism evidence="3 4">
    <name type="scientific">Methanolobus chelungpuianus</name>
    <dbReference type="NCBI Taxonomy" id="502115"/>
    <lineage>
        <taxon>Archaea</taxon>
        <taxon>Methanobacteriati</taxon>
        <taxon>Methanobacteriota</taxon>
        <taxon>Stenosarchaea group</taxon>
        <taxon>Methanomicrobia</taxon>
        <taxon>Methanosarcinales</taxon>
        <taxon>Methanosarcinaceae</taxon>
        <taxon>Methanolobus</taxon>
    </lineage>
</organism>
<dbReference type="InterPro" id="IPR018649">
    <property type="entry name" value="SHOCT"/>
</dbReference>
<keyword evidence="1" id="KW-1133">Transmembrane helix</keyword>
<keyword evidence="1" id="KW-0812">Transmembrane</keyword>
<dbReference type="AlphaFoldDB" id="A0AAE3HBY5"/>
<feature type="domain" description="SHOCT" evidence="2">
    <location>
        <begin position="46"/>
        <end position="71"/>
    </location>
</feature>
<keyword evidence="4" id="KW-1185">Reference proteome</keyword>
<sequence length="73" mass="8726">MIGYYGFFPMLIMMLFWIMLTIGIVLLVKWFIDQNKGQSETKEVTAMEAAQLRYARGEISREEFEEIRRNLEE</sequence>
<keyword evidence="1" id="KW-0472">Membrane</keyword>
<evidence type="ECO:0000259" key="2">
    <source>
        <dbReference type="Pfam" id="PF09851"/>
    </source>
</evidence>
<proteinExistence type="predicted"/>
<accession>A0AAE3HBY5</accession>
<reference evidence="3 4" key="1">
    <citation type="journal article" date="2011" name="Appl. Environ. Microbiol.">
        <title>Methanogenic archaea isolated from Taiwan's Chelungpu fault.</title>
        <authorList>
            <person name="Wu S.Y."/>
            <person name="Lai M.C."/>
        </authorList>
    </citation>
    <scope>NUCLEOTIDE SEQUENCE [LARGE SCALE GENOMIC DNA]</scope>
    <source>
        <strain evidence="3 4">St545Mb</strain>
    </source>
</reference>
<protein>
    <recommendedName>
        <fullName evidence="2">SHOCT domain-containing protein</fullName>
    </recommendedName>
</protein>
<comment type="caution">
    <text evidence="3">The sequence shown here is derived from an EMBL/GenBank/DDBJ whole genome shotgun (WGS) entry which is preliminary data.</text>
</comment>